<keyword evidence="6" id="KW-0479">Metal-binding</keyword>
<feature type="domain" description="RanBP2-type" evidence="15">
    <location>
        <begin position="3"/>
        <end position="32"/>
    </location>
</feature>
<keyword evidence="7 14" id="KW-0863">Zinc-finger</keyword>
<sequence length="407" mass="44833">MSREGDWMCPACQHLNFKKRDPCQRCSCPKNATAAEVSFQRTEALMPGDWYCGGLNCGAHNYASRVSCYRCGALKDYCGYGAGMLASAGYAYDAIPGWKSGDWICTRSIELRPEMAVFFRRFAKSVATAVAFGSQPKSTITGIRFGTLAAVSAGISSYYYFSSPNLVYLDQLNEDATPKFALNPDKWIEFKLQDKVEASHNTQLFRFSFDPNLKLGLDVASCIITRAPKQNDADGQTKYVIRPYTPISDPDAKGYFDLLIKVYPEGNMSQHFASLKPGDVVEVKGPIEKLKYSPNMKKHIGMIAGGTGITPMLQLIDAIVKNPDDNTQVFYTVDKPTNDWHGGTGYISKDMVVKGLPSPSDDILILVCGPPGLMNHISGDKAKDRSQGELTGVLKEIGFTENMVFKF</sequence>
<comment type="subcellular location">
    <subcellularLocation>
        <location evidence="2">Mitochondrion</location>
    </subcellularLocation>
</comment>
<evidence type="ECO:0000259" key="15">
    <source>
        <dbReference type="PROSITE" id="PS50199"/>
    </source>
</evidence>
<comment type="cofactor">
    <cofactor evidence="1 13">
        <name>FAD</name>
        <dbReference type="ChEBI" id="CHEBI:57692"/>
    </cofactor>
</comment>
<dbReference type="FunFam" id="2.40.30.10:FF:000032">
    <property type="entry name" value="NADH-cytochrome b5 reductase"/>
    <property type="match status" value="1"/>
</dbReference>
<comment type="similarity">
    <text evidence="3">Belongs to the flavoprotein pyridine nucleotide cytochrome reductase family.</text>
</comment>
<evidence type="ECO:0000313" key="17">
    <source>
        <dbReference type="EMBL" id="KZV20048.1"/>
    </source>
</evidence>
<dbReference type="EMBL" id="KV016230">
    <property type="protein sequence ID" value="KZV20048.1"/>
    <property type="molecule type" value="Genomic_DNA"/>
</dbReference>
<evidence type="ECO:0000256" key="13">
    <source>
        <dbReference type="PIRSR" id="PIRSR601834-1"/>
    </source>
</evidence>
<feature type="binding site" evidence="13">
    <location>
        <position position="244"/>
    </location>
    <ligand>
        <name>FAD</name>
        <dbReference type="ChEBI" id="CHEBI:57692"/>
    </ligand>
</feature>
<protein>
    <recommendedName>
        <fullName evidence="4">cytochrome-b5 reductase</fullName>
        <ecNumber evidence="4">1.6.2.2</ecNumber>
    </recommendedName>
</protein>
<gene>
    <name evidence="17" type="ORF">F511_15291</name>
</gene>
<evidence type="ECO:0000256" key="7">
    <source>
        <dbReference type="ARBA" id="ARBA00022771"/>
    </source>
</evidence>
<dbReference type="PANTHER" id="PTHR19370">
    <property type="entry name" value="NADH-CYTOCHROME B5 REDUCTASE"/>
    <property type="match status" value="1"/>
</dbReference>
<dbReference type="GO" id="GO:0090524">
    <property type="term" value="F:cytochrome-b5 reductase activity, acting on NADH"/>
    <property type="evidence" value="ECO:0007669"/>
    <property type="project" value="UniProtKB-EC"/>
</dbReference>
<dbReference type="PROSITE" id="PS51384">
    <property type="entry name" value="FAD_FR"/>
    <property type="match status" value="1"/>
</dbReference>
<evidence type="ECO:0000256" key="2">
    <source>
        <dbReference type="ARBA" id="ARBA00004173"/>
    </source>
</evidence>
<dbReference type="EC" id="1.6.2.2" evidence="4"/>
<reference evidence="17 18" key="1">
    <citation type="journal article" date="2015" name="Proc. Natl. Acad. Sci. U.S.A.">
        <title>The resurrection genome of Boea hygrometrica: A blueprint for survival of dehydration.</title>
        <authorList>
            <person name="Xiao L."/>
            <person name="Yang G."/>
            <person name="Zhang L."/>
            <person name="Yang X."/>
            <person name="Zhao S."/>
            <person name="Ji Z."/>
            <person name="Zhou Q."/>
            <person name="Hu M."/>
            <person name="Wang Y."/>
            <person name="Chen M."/>
            <person name="Xu Y."/>
            <person name="Jin H."/>
            <person name="Xiao X."/>
            <person name="Hu G."/>
            <person name="Bao F."/>
            <person name="Hu Y."/>
            <person name="Wan P."/>
            <person name="Li L."/>
            <person name="Deng X."/>
            <person name="Kuang T."/>
            <person name="Xiang C."/>
            <person name="Zhu J.K."/>
            <person name="Oliver M.J."/>
            <person name="He Y."/>
        </authorList>
    </citation>
    <scope>NUCLEOTIDE SEQUENCE [LARGE SCALE GENOMIC DNA]</scope>
    <source>
        <strain evidence="18">cv. XS01</strain>
    </source>
</reference>
<keyword evidence="11" id="KW-0520">NAD</keyword>
<dbReference type="PANTHER" id="PTHR19370:SF171">
    <property type="entry name" value="NADH-CYTOCHROME B5 REDUCTASE 2"/>
    <property type="match status" value="1"/>
</dbReference>
<feature type="binding site" evidence="13">
    <location>
        <position position="269"/>
    </location>
    <ligand>
        <name>FAD</name>
        <dbReference type="ChEBI" id="CHEBI:57692"/>
    </ligand>
</feature>
<accession>A0A2Z7AEL1</accession>
<evidence type="ECO:0000256" key="6">
    <source>
        <dbReference type="ARBA" id="ARBA00022723"/>
    </source>
</evidence>
<keyword evidence="12" id="KW-0496">Mitochondrion</keyword>
<keyword evidence="18" id="KW-1185">Reference proteome</keyword>
<evidence type="ECO:0000256" key="1">
    <source>
        <dbReference type="ARBA" id="ARBA00001974"/>
    </source>
</evidence>
<dbReference type="Gene3D" id="4.10.1060.10">
    <property type="entry name" value="Zinc finger, RanBP2-type"/>
    <property type="match status" value="2"/>
</dbReference>
<dbReference type="InterPro" id="IPR008333">
    <property type="entry name" value="Cbr1-like_FAD-bd_dom"/>
</dbReference>
<dbReference type="InterPro" id="IPR017938">
    <property type="entry name" value="Riboflavin_synthase-like_b-brl"/>
</dbReference>
<keyword evidence="9" id="KW-0862">Zinc</keyword>
<dbReference type="PROSITE" id="PS50199">
    <property type="entry name" value="ZF_RANBP2_2"/>
    <property type="match status" value="2"/>
</dbReference>
<evidence type="ECO:0000256" key="4">
    <source>
        <dbReference type="ARBA" id="ARBA00012011"/>
    </source>
</evidence>
<keyword evidence="8 13" id="KW-0274">FAD</keyword>
<dbReference type="InterPro" id="IPR001834">
    <property type="entry name" value="CBR-like"/>
</dbReference>
<dbReference type="GO" id="GO:0008270">
    <property type="term" value="F:zinc ion binding"/>
    <property type="evidence" value="ECO:0007669"/>
    <property type="project" value="UniProtKB-KW"/>
</dbReference>
<feature type="domain" description="RanBP2-type" evidence="15">
    <location>
        <begin position="46"/>
        <end position="77"/>
    </location>
</feature>
<evidence type="ECO:0000256" key="9">
    <source>
        <dbReference type="ARBA" id="ARBA00022833"/>
    </source>
</evidence>
<dbReference type="InterPro" id="IPR039261">
    <property type="entry name" value="FNR_nucleotide-bd"/>
</dbReference>
<dbReference type="InterPro" id="IPR001433">
    <property type="entry name" value="OxRdtase_FAD/NAD-bd"/>
</dbReference>
<keyword evidence="10" id="KW-0560">Oxidoreductase</keyword>
<dbReference type="OrthoDB" id="432685at2759"/>
<evidence type="ECO:0000256" key="5">
    <source>
        <dbReference type="ARBA" id="ARBA00022630"/>
    </source>
</evidence>
<dbReference type="GO" id="GO:0005739">
    <property type="term" value="C:mitochondrion"/>
    <property type="evidence" value="ECO:0007669"/>
    <property type="project" value="UniProtKB-SubCell"/>
</dbReference>
<dbReference type="SUPFAM" id="SSF52343">
    <property type="entry name" value="Ferredoxin reductase-like, C-terminal NADP-linked domain"/>
    <property type="match status" value="1"/>
</dbReference>
<feature type="binding site" evidence="13">
    <location>
        <position position="259"/>
    </location>
    <ligand>
        <name>FAD</name>
        <dbReference type="ChEBI" id="CHEBI:57692"/>
    </ligand>
</feature>
<evidence type="ECO:0000313" key="18">
    <source>
        <dbReference type="Proteomes" id="UP000250235"/>
    </source>
</evidence>
<feature type="binding site" evidence="13">
    <location>
        <position position="310"/>
    </location>
    <ligand>
        <name>FAD</name>
        <dbReference type="ChEBI" id="CHEBI:57692"/>
    </ligand>
</feature>
<evidence type="ECO:0000256" key="10">
    <source>
        <dbReference type="ARBA" id="ARBA00023002"/>
    </source>
</evidence>
<evidence type="ECO:0000256" key="11">
    <source>
        <dbReference type="ARBA" id="ARBA00023027"/>
    </source>
</evidence>
<feature type="binding site" evidence="13">
    <location>
        <position position="268"/>
    </location>
    <ligand>
        <name>FAD</name>
        <dbReference type="ChEBI" id="CHEBI:57692"/>
    </ligand>
</feature>
<dbReference type="Proteomes" id="UP000250235">
    <property type="component" value="Unassembled WGS sequence"/>
</dbReference>
<evidence type="ECO:0000256" key="12">
    <source>
        <dbReference type="ARBA" id="ARBA00023128"/>
    </source>
</evidence>
<dbReference type="PROSITE" id="PS01358">
    <property type="entry name" value="ZF_RANBP2_1"/>
    <property type="match status" value="2"/>
</dbReference>
<dbReference type="InterPro" id="IPR001876">
    <property type="entry name" value="Znf_RanBP2"/>
</dbReference>
<evidence type="ECO:0000256" key="14">
    <source>
        <dbReference type="PROSITE-ProRule" id="PRU00322"/>
    </source>
</evidence>
<dbReference type="PRINTS" id="PR00406">
    <property type="entry name" value="CYTB5RDTASE"/>
</dbReference>
<dbReference type="Gene3D" id="3.40.50.80">
    <property type="entry name" value="Nucleotide-binding domain of ferredoxin-NADP reductase (FNR) module"/>
    <property type="match status" value="2"/>
</dbReference>
<evidence type="ECO:0000259" key="16">
    <source>
        <dbReference type="PROSITE" id="PS51384"/>
    </source>
</evidence>
<keyword evidence="5 13" id="KW-0285">Flavoprotein</keyword>
<dbReference type="Pfam" id="PF00175">
    <property type="entry name" value="NAD_binding_1"/>
    <property type="match status" value="1"/>
</dbReference>
<organism evidence="17 18">
    <name type="scientific">Dorcoceras hygrometricum</name>
    <dbReference type="NCBI Taxonomy" id="472368"/>
    <lineage>
        <taxon>Eukaryota</taxon>
        <taxon>Viridiplantae</taxon>
        <taxon>Streptophyta</taxon>
        <taxon>Embryophyta</taxon>
        <taxon>Tracheophyta</taxon>
        <taxon>Spermatophyta</taxon>
        <taxon>Magnoliopsida</taxon>
        <taxon>eudicotyledons</taxon>
        <taxon>Gunneridae</taxon>
        <taxon>Pentapetalae</taxon>
        <taxon>asterids</taxon>
        <taxon>lamiids</taxon>
        <taxon>Lamiales</taxon>
        <taxon>Gesneriaceae</taxon>
        <taxon>Didymocarpoideae</taxon>
        <taxon>Trichosporeae</taxon>
        <taxon>Loxocarpinae</taxon>
        <taxon>Dorcoceras</taxon>
    </lineage>
</organism>
<dbReference type="AlphaFoldDB" id="A0A2Z7AEL1"/>
<feature type="binding site" evidence="13">
    <location>
        <position position="242"/>
    </location>
    <ligand>
        <name>FAD</name>
        <dbReference type="ChEBI" id="CHEBI:57692"/>
    </ligand>
</feature>
<feature type="binding site" evidence="13">
    <location>
        <position position="261"/>
    </location>
    <ligand>
        <name>FAD</name>
        <dbReference type="ChEBI" id="CHEBI:57692"/>
    </ligand>
</feature>
<proteinExistence type="inferred from homology"/>
<feature type="domain" description="FAD-binding FR-type" evidence="16">
    <location>
        <begin position="185"/>
        <end position="293"/>
    </location>
</feature>
<feature type="binding site" evidence="13">
    <location>
        <position position="243"/>
    </location>
    <ligand>
        <name>FAD</name>
        <dbReference type="ChEBI" id="CHEBI:57692"/>
    </ligand>
</feature>
<evidence type="ECO:0000256" key="8">
    <source>
        <dbReference type="ARBA" id="ARBA00022827"/>
    </source>
</evidence>
<dbReference type="SUPFAM" id="SSF63380">
    <property type="entry name" value="Riboflavin synthase domain-like"/>
    <property type="match status" value="1"/>
</dbReference>
<dbReference type="InterPro" id="IPR036443">
    <property type="entry name" value="Znf_RanBP2_sf"/>
</dbReference>
<dbReference type="SUPFAM" id="SSF90209">
    <property type="entry name" value="Ran binding protein zinc finger-like"/>
    <property type="match status" value="2"/>
</dbReference>
<dbReference type="Pfam" id="PF00970">
    <property type="entry name" value="FAD_binding_6"/>
    <property type="match status" value="1"/>
</dbReference>
<dbReference type="Gene3D" id="2.40.30.10">
    <property type="entry name" value="Translation factors"/>
    <property type="match status" value="1"/>
</dbReference>
<dbReference type="InterPro" id="IPR017927">
    <property type="entry name" value="FAD-bd_FR_type"/>
</dbReference>
<dbReference type="CDD" id="cd06183">
    <property type="entry name" value="cyt_b5_reduct_like"/>
    <property type="match status" value="1"/>
</dbReference>
<name>A0A2Z7AEL1_9LAMI</name>
<evidence type="ECO:0000256" key="3">
    <source>
        <dbReference type="ARBA" id="ARBA00006105"/>
    </source>
</evidence>
<dbReference type="SMART" id="SM00547">
    <property type="entry name" value="ZnF_RBZ"/>
    <property type="match status" value="2"/>
</dbReference>